<sequence length="136" mass="14680">MSLYNTLMTRPRERLVKELQGEARDNALLRRRALELETELFWLKLELNRAPLGATAALLLEISECAGGMVNGNQLASRAKAAVAADGAALGLRLVVDPSLPPNIAEIRSDAGKLVVRIENIGQPAHGSVEARDARC</sequence>
<keyword evidence="2" id="KW-1185">Reference proteome</keyword>
<evidence type="ECO:0000313" key="2">
    <source>
        <dbReference type="Proteomes" id="UP000297729"/>
    </source>
</evidence>
<comment type="caution">
    <text evidence="1">The sequence shown here is derived from an EMBL/GenBank/DDBJ whole genome shotgun (WGS) entry which is preliminary data.</text>
</comment>
<accession>A0A4Y9S3I5</accession>
<gene>
    <name evidence="1" type="ORF">E4L98_24730</name>
</gene>
<dbReference type="AlphaFoldDB" id="A0A4Y9S3I5"/>
<protein>
    <submittedName>
        <fullName evidence="1">Uncharacterized protein</fullName>
    </submittedName>
</protein>
<dbReference type="EMBL" id="SPVG01000245">
    <property type="protein sequence ID" value="TFW15908.1"/>
    <property type="molecule type" value="Genomic_DNA"/>
</dbReference>
<reference evidence="1 2" key="1">
    <citation type="submission" date="2019-03" db="EMBL/GenBank/DDBJ databases">
        <title>Draft Genome Sequence of Duganella callidus sp. nov., a Novel Duganella Species Isolated from Cultivated Soil.</title>
        <authorList>
            <person name="Raths R."/>
            <person name="Peta V."/>
            <person name="Bucking H."/>
        </authorList>
    </citation>
    <scope>NUCLEOTIDE SEQUENCE [LARGE SCALE GENOMIC DNA]</scope>
    <source>
        <strain evidence="1 2">DN04</strain>
    </source>
</reference>
<organism evidence="1 2">
    <name type="scientific">Duganella callida</name>
    <dbReference type="NCBI Taxonomy" id="2561932"/>
    <lineage>
        <taxon>Bacteria</taxon>
        <taxon>Pseudomonadati</taxon>
        <taxon>Pseudomonadota</taxon>
        <taxon>Betaproteobacteria</taxon>
        <taxon>Burkholderiales</taxon>
        <taxon>Oxalobacteraceae</taxon>
        <taxon>Telluria group</taxon>
        <taxon>Duganella</taxon>
    </lineage>
</organism>
<name>A0A4Y9S3I5_9BURK</name>
<dbReference type="RefSeq" id="WP_135204194.1">
    <property type="nucleotide sequence ID" value="NZ_SPVG01000245.1"/>
</dbReference>
<proteinExistence type="predicted"/>
<evidence type="ECO:0000313" key="1">
    <source>
        <dbReference type="EMBL" id="TFW15908.1"/>
    </source>
</evidence>
<dbReference type="Proteomes" id="UP000297729">
    <property type="component" value="Unassembled WGS sequence"/>
</dbReference>